<dbReference type="EMBL" id="JAUCMX010000004">
    <property type="protein sequence ID" value="KAK3549162.1"/>
    <property type="molecule type" value="Genomic_DNA"/>
</dbReference>
<dbReference type="PANTHER" id="PTHR31025:SF31">
    <property type="entry name" value="SI:CH211-166E11.5"/>
    <property type="match status" value="1"/>
</dbReference>
<feature type="non-terminal residue" evidence="1">
    <location>
        <position position="1"/>
    </location>
</feature>
<name>A0AAE0RBN8_9TELE</name>
<comment type="caution">
    <text evidence="1">The sequence shown here is derived from an EMBL/GenBank/DDBJ whole genome shotgun (WGS) entry which is preliminary data.</text>
</comment>
<sequence length="191" mass="21938">MFGWEQCLKYKMHNFHAKDRKICLDWNREEFRRITTISLEEKFMLNLDSYTPRGCLLQLTHAKEGAVGTRMHPLLKTVNESQSIEKERDAMVCCFIEYLGEPQEGLFQDSQNDQEGHTTPMVEDEPVDVTIVIEGIQVISGCGNKTKACMLLMGLIYALNLYLMECLKKVHSLIIKLMRQSVPCLVGDSYP</sequence>
<proteinExistence type="predicted"/>
<protein>
    <submittedName>
        <fullName evidence="1">Uncharacterized protein</fullName>
    </submittedName>
</protein>
<evidence type="ECO:0000313" key="1">
    <source>
        <dbReference type="EMBL" id="KAK3549162.1"/>
    </source>
</evidence>
<organism evidence="1 2">
    <name type="scientific">Hemibagrus guttatus</name>
    <dbReference type="NCBI Taxonomy" id="175788"/>
    <lineage>
        <taxon>Eukaryota</taxon>
        <taxon>Metazoa</taxon>
        <taxon>Chordata</taxon>
        <taxon>Craniata</taxon>
        <taxon>Vertebrata</taxon>
        <taxon>Euteleostomi</taxon>
        <taxon>Actinopterygii</taxon>
        <taxon>Neopterygii</taxon>
        <taxon>Teleostei</taxon>
        <taxon>Ostariophysi</taxon>
        <taxon>Siluriformes</taxon>
        <taxon>Bagridae</taxon>
        <taxon>Hemibagrus</taxon>
    </lineage>
</organism>
<accession>A0AAE0RBN8</accession>
<dbReference type="Proteomes" id="UP001274896">
    <property type="component" value="Unassembled WGS sequence"/>
</dbReference>
<evidence type="ECO:0000313" key="2">
    <source>
        <dbReference type="Proteomes" id="UP001274896"/>
    </source>
</evidence>
<gene>
    <name evidence="1" type="ORF">QTP70_033365</name>
</gene>
<dbReference type="PANTHER" id="PTHR31025">
    <property type="entry name" value="SI:CH211-196P9.1-RELATED"/>
    <property type="match status" value="1"/>
</dbReference>
<keyword evidence="2" id="KW-1185">Reference proteome</keyword>
<dbReference type="AlphaFoldDB" id="A0AAE0RBN8"/>
<reference evidence="1" key="1">
    <citation type="submission" date="2023-06" db="EMBL/GenBank/DDBJ databases">
        <title>Male Hemibagrus guttatus genome.</title>
        <authorList>
            <person name="Bian C."/>
        </authorList>
    </citation>
    <scope>NUCLEOTIDE SEQUENCE</scope>
    <source>
        <strain evidence="1">Male_cb2023</strain>
        <tissue evidence="1">Muscle</tissue>
    </source>
</reference>